<gene>
    <name evidence="2" type="ORF">HDID_LOCUS7897</name>
    <name evidence="3" type="ORF">WMSIL1_LOCUS10754</name>
</gene>
<proteinExistence type="predicted"/>
<dbReference type="AlphaFoldDB" id="A0A0R3SRR8"/>
<reference evidence="2 4" key="2">
    <citation type="submission" date="2018-11" db="EMBL/GenBank/DDBJ databases">
        <authorList>
            <consortium name="Pathogen Informatics"/>
        </authorList>
    </citation>
    <scope>NUCLEOTIDE SEQUENCE [LARGE SCALE GENOMIC DNA]</scope>
</reference>
<feature type="compositionally biased region" description="Basic residues" evidence="1">
    <location>
        <begin position="16"/>
        <end position="29"/>
    </location>
</feature>
<dbReference type="Proteomes" id="UP000274504">
    <property type="component" value="Unassembled WGS sequence"/>
</dbReference>
<evidence type="ECO:0000313" key="5">
    <source>
        <dbReference type="Proteomes" id="UP000321570"/>
    </source>
</evidence>
<reference evidence="6" key="1">
    <citation type="submission" date="2017-02" db="UniProtKB">
        <authorList>
            <consortium name="WormBaseParasite"/>
        </authorList>
    </citation>
    <scope>IDENTIFICATION</scope>
</reference>
<feature type="compositionally biased region" description="Polar residues" evidence="1">
    <location>
        <begin position="121"/>
        <end position="132"/>
    </location>
</feature>
<organism evidence="6">
    <name type="scientific">Hymenolepis diminuta</name>
    <name type="common">Rat tapeworm</name>
    <dbReference type="NCBI Taxonomy" id="6216"/>
    <lineage>
        <taxon>Eukaryota</taxon>
        <taxon>Metazoa</taxon>
        <taxon>Spiralia</taxon>
        <taxon>Lophotrochozoa</taxon>
        <taxon>Platyhelminthes</taxon>
        <taxon>Cestoda</taxon>
        <taxon>Eucestoda</taxon>
        <taxon>Cyclophyllidea</taxon>
        <taxon>Hymenolepididae</taxon>
        <taxon>Hymenolepis</taxon>
    </lineage>
</organism>
<evidence type="ECO:0000313" key="2">
    <source>
        <dbReference type="EMBL" id="VDL60215.1"/>
    </source>
</evidence>
<keyword evidence="5" id="KW-1185">Reference proteome</keyword>
<feature type="region of interest" description="Disordered" evidence="1">
    <location>
        <begin position="232"/>
        <end position="251"/>
    </location>
</feature>
<accession>A0A0R3SRR8</accession>
<evidence type="ECO:0000313" key="6">
    <source>
        <dbReference type="WBParaSite" id="HDID_0000789901-mRNA-1"/>
    </source>
</evidence>
<sequence length="251" mass="30184">MVGSYSKHQGQPYHRRESHSHHQKNHIQRRRTESLTRNYHSGSGDHSFHSTQHHRQSFCHNEDRNQKCNSQQHHHRYSRQRYGLDNDEWETFSYSSSSSRSSSCKRMPRLDSKHERRHSSRSPQRTNRSNLMFTPGCRGCQQQQAFMRRFCPPVERYQNIPTSHKMMKQTSNPQRQQQQQNFESQQNQENVLQAAEFAELKKSVYNIINSFTRSLRDHEWYSDFDHFRISENGRDGCKGKHQKESDWIQVY</sequence>
<feature type="region of interest" description="Disordered" evidence="1">
    <location>
        <begin position="1"/>
        <end position="79"/>
    </location>
</feature>
<dbReference type="WBParaSite" id="HDID_0000789901-mRNA-1">
    <property type="protein sequence ID" value="HDID_0000789901-mRNA-1"/>
    <property type="gene ID" value="HDID_0000789901"/>
</dbReference>
<feature type="region of interest" description="Disordered" evidence="1">
    <location>
        <begin position="94"/>
        <end position="134"/>
    </location>
</feature>
<dbReference type="Proteomes" id="UP000321570">
    <property type="component" value="Unassembled WGS sequence"/>
</dbReference>
<evidence type="ECO:0000313" key="4">
    <source>
        <dbReference type="Proteomes" id="UP000274504"/>
    </source>
</evidence>
<evidence type="ECO:0000313" key="3">
    <source>
        <dbReference type="EMBL" id="VUZ52270.1"/>
    </source>
</evidence>
<dbReference type="EMBL" id="UYSG01010995">
    <property type="protein sequence ID" value="VDL60215.1"/>
    <property type="molecule type" value="Genomic_DNA"/>
</dbReference>
<feature type="compositionally biased region" description="Low complexity" evidence="1">
    <location>
        <begin position="169"/>
        <end position="188"/>
    </location>
</feature>
<reference evidence="3 5" key="3">
    <citation type="submission" date="2019-07" db="EMBL/GenBank/DDBJ databases">
        <authorList>
            <person name="Jastrzebski P J."/>
            <person name="Paukszto L."/>
            <person name="Jastrzebski P J."/>
        </authorList>
    </citation>
    <scope>NUCLEOTIDE SEQUENCE [LARGE SCALE GENOMIC DNA]</scope>
    <source>
        <strain evidence="3 5">WMS-il1</strain>
    </source>
</reference>
<dbReference type="OrthoDB" id="10567617at2759"/>
<protein>
    <submittedName>
        <fullName evidence="2 6">Uncharacterized protein</fullName>
    </submittedName>
</protein>
<dbReference type="EMBL" id="CABIJS010000477">
    <property type="protein sequence ID" value="VUZ52270.1"/>
    <property type="molecule type" value="Genomic_DNA"/>
</dbReference>
<evidence type="ECO:0000256" key="1">
    <source>
        <dbReference type="SAM" id="MobiDB-lite"/>
    </source>
</evidence>
<feature type="region of interest" description="Disordered" evidence="1">
    <location>
        <begin position="165"/>
        <end position="188"/>
    </location>
</feature>
<name>A0A0R3SRR8_HYMDI</name>